<dbReference type="PANTHER" id="PTHR33365:SF7">
    <property type="entry name" value="TAT PATHWAY SIGNAL SEQUENCE"/>
    <property type="match status" value="1"/>
</dbReference>
<sequence length="137" mass="16251">MAMKVTADELRAVDQTSIPLADGSGYLAEMAVYHELHCVKRLRRHFHLDYYYPNMTADDRRREEIHIDHCLEYWREAAMCRGDVALATFQWAEGKPFSRVWSDHECVDWEHFDTWARTRMLDMDDYSILATTMTERG</sequence>
<evidence type="ECO:0000313" key="2">
    <source>
        <dbReference type="EMBL" id="TVY33308.1"/>
    </source>
</evidence>
<accession>A0A8H8U477</accession>
<evidence type="ECO:0000256" key="1">
    <source>
        <dbReference type="ARBA" id="ARBA00035112"/>
    </source>
</evidence>
<protein>
    <recommendedName>
        <fullName evidence="4">Oxidase ustYa</fullName>
    </recommendedName>
</protein>
<reference evidence="2 3" key="1">
    <citation type="submission" date="2018-05" db="EMBL/GenBank/DDBJ databases">
        <title>Genome sequencing and assembly of the regulated plant pathogen Lachnellula willkommii and related sister species for the development of diagnostic species identification markers.</title>
        <authorList>
            <person name="Giroux E."/>
            <person name="Bilodeau G."/>
        </authorList>
    </citation>
    <scope>NUCLEOTIDE SEQUENCE [LARGE SCALE GENOMIC DNA]</scope>
    <source>
        <strain evidence="2 3">CBS 197.66</strain>
    </source>
</reference>
<dbReference type="GO" id="GO:0043386">
    <property type="term" value="P:mycotoxin biosynthetic process"/>
    <property type="evidence" value="ECO:0007669"/>
    <property type="project" value="InterPro"/>
</dbReference>
<dbReference type="EMBL" id="QGMJ01000826">
    <property type="protein sequence ID" value="TVY33308.1"/>
    <property type="molecule type" value="Genomic_DNA"/>
</dbReference>
<proteinExistence type="inferred from homology"/>
<dbReference type="InterPro" id="IPR021765">
    <property type="entry name" value="UstYa-like"/>
</dbReference>
<evidence type="ECO:0008006" key="4">
    <source>
        <dbReference type="Google" id="ProtNLM"/>
    </source>
</evidence>
<comment type="caution">
    <text evidence="2">The sequence shown here is derived from an EMBL/GenBank/DDBJ whole genome shotgun (WGS) entry which is preliminary data.</text>
</comment>
<organism evidence="2 3">
    <name type="scientific">Lachnellula subtilissima</name>
    <dbReference type="NCBI Taxonomy" id="602034"/>
    <lineage>
        <taxon>Eukaryota</taxon>
        <taxon>Fungi</taxon>
        <taxon>Dikarya</taxon>
        <taxon>Ascomycota</taxon>
        <taxon>Pezizomycotina</taxon>
        <taxon>Leotiomycetes</taxon>
        <taxon>Helotiales</taxon>
        <taxon>Lachnaceae</taxon>
        <taxon>Lachnellula</taxon>
    </lineage>
</organism>
<dbReference type="OrthoDB" id="3687641at2759"/>
<name>A0A8H8U477_9HELO</name>
<dbReference type="Proteomes" id="UP000462212">
    <property type="component" value="Unassembled WGS sequence"/>
</dbReference>
<dbReference type="Pfam" id="PF11807">
    <property type="entry name" value="UstYa"/>
    <property type="match status" value="1"/>
</dbReference>
<dbReference type="AlphaFoldDB" id="A0A8H8U477"/>
<gene>
    <name evidence="2" type="ORF">LSUB1_G006646</name>
</gene>
<dbReference type="PANTHER" id="PTHR33365">
    <property type="entry name" value="YALI0B05434P"/>
    <property type="match status" value="1"/>
</dbReference>
<keyword evidence="3" id="KW-1185">Reference proteome</keyword>
<evidence type="ECO:0000313" key="3">
    <source>
        <dbReference type="Proteomes" id="UP000462212"/>
    </source>
</evidence>
<comment type="similarity">
    <text evidence="1">Belongs to the ustYa family.</text>
</comment>